<dbReference type="SMART" id="SM00028">
    <property type="entry name" value="TPR"/>
    <property type="match status" value="3"/>
</dbReference>
<evidence type="ECO:0000313" key="6">
    <source>
        <dbReference type="Proteomes" id="UP000516437"/>
    </source>
</evidence>
<keyword evidence="2" id="KW-0802">TPR repeat</keyword>
<feature type="region of interest" description="Disordered" evidence="3">
    <location>
        <begin position="42"/>
        <end position="122"/>
    </location>
</feature>
<accession>A0A6A1VWC8</accession>
<evidence type="ECO:0000259" key="4">
    <source>
        <dbReference type="SMART" id="SM00727"/>
    </source>
</evidence>
<feature type="domain" description="STI1" evidence="4">
    <location>
        <begin position="358"/>
        <end position="397"/>
    </location>
</feature>
<reference evidence="5 6" key="1">
    <citation type="journal article" date="2019" name="Plant Biotechnol. J.">
        <title>The red bayberry genome and genetic basis of sex determination.</title>
        <authorList>
            <person name="Jia H.M."/>
            <person name="Jia H.J."/>
            <person name="Cai Q.L."/>
            <person name="Wang Y."/>
            <person name="Zhao H.B."/>
            <person name="Yang W.F."/>
            <person name="Wang G.Y."/>
            <person name="Li Y.H."/>
            <person name="Zhan D.L."/>
            <person name="Shen Y.T."/>
            <person name="Niu Q.F."/>
            <person name="Chang L."/>
            <person name="Qiu J."/>
            <person name="Zhao L."/>
            <person name="Xie H.B."/>
            <person name="Fu W.Y."/>
            <person name="Jin J."/>
            <person name="Li X.W."/>
            <person name="Jiao Y."/>
            <person name="Zhou C.C."/>
            <person name="Tu T."/>
            <person name="Chai C.Y."/>
            <person name="Gao J.L."/>
            <person name="Fan L.J."/>
            <person name="van de Weg E."/>
            <person name="Wang J.Y."/>
            <person name="Gao Z.S."/>
        </authorList>
    </citation>
    <scope>NUCLEOTIDE SEQUENCE [LARGE SCALE GENOMIC DNA]</scope>
    <source>
        <tissue evidence="5">Leaves</tissue>
    </source>
</reference>
<evidence type="ECO:0000256" key="3">
    <source>
        <dbReference type="SAM" id="MobiDB-lite"/>
    </source>
</evidence>
<feature type="compositionally biased region" description="Acidic residues" evidence="3">
    <location>
        <begin position="60"/>
        <end position="98"/>
    </location>
</feature>
<dbReference type="AlphaFoldDB" id="A0A6A1VWC8"/>
<dbReference type="EMBL" id="RXIC02000022">
    <property type="protein sequence ID" value="KAB1217063.1"/>
    <property type="molecule type" value="Genomic_DNA"/>
</dbReference>
<dbReference type="Pfam" id="PF17830">
    <property type="entry name" value="STI1-HOP_DP"/>
    <property type="match status" value="1"/>
</dbReference>
<dbReference type="Gene3D" id="1.10.260.100">
    <property type="match status" value="1"/>
</dbReference>
<feature type="compositionally biased region" description="Basic and acidic residues" evidence="3">
    <location>
        <begin position="297"/>
        <end position="325"/>
    </location>
</feature>
<gene>
    <name evidence="5" type="ORF">CJ030_MR4G021258</name>
</gene>
<evidence type="ECO:0000256" key="2">
    <source>
        <dbReference type="ARBA" id="ARBA00022803"/>
    </source>
</evidence>
<dbReference type="InterPro" id="IPR019734">
    <property type="entry name" value="TPR_rpt"/>
</dbReference>
<feature type="region of interest" description="Disordered" evidence="3">
    <location>
        <begin position="297"/>
        <end position="353"/>
    </location>
</feature>
<dbReference type="GO" id="GO:0046983">
    <property type="term" value="F:protein dimerization activity"/>
    <property type="evidence" value="ECO:0007669"/>
    <property type="project" value="InterPro"/>
</dbReference>
<dbReference type="Gene3D" id="1.25.40.10">
    <property type="entry name" value="Tetratricopeptide repeat domain"/>
    <property type="match status" value="2"/>
</dbReference>
<keyword evidence="6" id="KW-1185">Reference proteome</keyword>
<dbReference type="OrthoDB" id="533763at2759"/>
<proteinExistence type="predicted"/>
<dbReference type="PANTHER" id="PTHR45883">
    <property type="entry name" value="HSC70-INTERACTING PROTEIN"/>
    <property type="match status" value="1"/>
</dbReference>
<feature type="compositionally biased region" description="Gly residues" evidence="3">
    <location>
        <begin position="334"/>
        <end position="353"/>
    </location>
</feature>
<dbReference type="InterPro" id="IPR034649">
    <property type="entry name" value="Hip_N"/>
</dbReference>
<dbReference type="Pfam" id="PF18253">
    <property type="entry name" value="HipN"/>
    <property type="match status" value="1"/>
</dbReference>
<evidence type="ECO:0000256" key="1">
    <source>
        <dbReference type="ARBA" id="ARBA00022737"/>
    </source>
</evidence>
<dbReference type="SMART" id="SM00727">
    <property type="entry name" value="STI1"/>
    <property type="match status" value="1"/>
</dbReference>
<dbReference type="InterPro" id="IPR041243">
    <property type="entry name" value="STI1/HOP_DP"/>
</dbReference>
<name>A0A6A1VWC8_9ROSI</name>
<dbReference type="InterPro" id="IPR006636">
    <property type="entry name" value="STI1_HS-bd"/>
</dbReference>
<dbReference type="GO" id="GO:0000118">
    <property type="term" value="C:histone deacetylase complex"/>
    <property type="evidence" value="ECO:0007669"/>
    <property type="project" value="TreeGrafter"/>
</dbReference>
<organism evidence="5 6">
    <name type="scientific">Morella rubra</name>
    <name type="common">Chinese bayberry</name>
    <dbReference type="NCBI Taxonomy" id="262757"/>
    <lineage>
        <taxon>Eukaryota</taxon>
        <taxon>Viridiplantae</taxon>
        <taxon>Streptophyta</taxon>
        <taxon>Embryophyta</taxon>
        <taxon>Tracheophyta</taxon>
        <taxon>Spermatophyta</taxon>
        <taxon>Magnoliopsida</taxon>
        <taxon>eudicotyledons</taxon>
        <taxon>Gunneridae</taxon>
        <taxon>Pentapetalae</taxon>
        <taxon>rosids</taxon>
        <taxon>fabids</taxon>
        <taxon>Fagales</taxon>
        <taxon>Myricaceae</taxon>
        <taxon>Morella</taxon>
    </lineage>
</organism>
<dbReference type="PANTHER" id="PTHR45883:SF2">
    <property type="entry name" value="HSC70-INTERACTING PROTEIN"/>
    <property type="match status" value="1"/>
</dbReference>
<dbReference type="FunFam" id="6.10.250.3420:FF:000001">
    <property type="entry name" value="Hsc70-interacting protein-like protein"/>
    <property type="match status" value="1"/>
</dbReference>
<dbReference type="Proteomes" id="UP000516437">
    <property type="component" value="Chromosome 4"/>
</dbReference>
<dbReference type="InterPro" id="IPR011990">
    <property type="entry name" value="TPR-like_helical_dom_sf"/>
</dbReference>
<protein>
    <recommendedName>
        <fullName evidence="4">STI1 domain-containing protein</fullName>
    </recommendedName>
</protein>
<dbReference type="GO" id="GO:0030544">
    <property type="term" value="F:Hsp70 protein binding"/>
    <property type="evidence" value="ECO:0007669"/>
    <property type="project" value="TreeGrafter"/>
</dbReference>
<comment type="caution">
    <text evidence="5">The sequence shown here is derived from an EMBL/GenBank/DDBJ whole genome shotgun (WGS) entry which is preliminary data.</text>
</comment>
<evidence type="ECO:0000313" key="5">
    <source>
        <dbReference type="EMBL" id="KAB1217063.1"/>
    </source>
</evidence>
<keyword evidence="1" id="KW-0677">Repeat</keyword>
<dbReference type="CDD" id="cd14438">
    <property type="entry name" value="Hip_N"/>
    <property type="match status" value="1"/>
</dbReference>
<sequence>MDASKLSELKQFVEQCKTNPSVLSDPSLSFFRDYLESLGAQVPPSAYEHGDSKSKSFVVEETDEDMDGAQGNADDEEEEAEIVESDIELEGETVEPDNDPPQKMGDPSVEVTDESRDASQTSKAKAMEALSEGNLEEAIENLTEAILLNPTSAIMYGTRASVYVKMKKPNAAIRDANAALEVGVIQYGVTKCYVLVGDRFPKSQVPSVSCLGEKGINVSVAVLCFTLWINPDSAKGYKSRGMAQAMLGRWEEAAKDLHLASKLDYDEEINAVLKKVEPNVHRIEEHRRKYERLHKEREERKIERERQRRRAEAQAAYEKAKKQEESSSSTRPGGMPGGFPGGMPGGLPGGMPGGCLEDPELMAAFGDPEVMAALQDVMKNPANLAKHQGNPKVAPIIAKMMSKFGGPK</sequence>
<dbReference type="SUPFAM" id="SSF48452">
    <property type="entry name" value="TPR-like"/>
    <property type="match status" value="1"/>
</dbReference>
<dbReference type="Gene3D" id="6.10.250.3420">
    <property type="match status" value="1"/>
</dbReference>